<name>A0A6I0EU29_9FIRM</name>
<dbReference type="EMBL" id="WBXO01000014">
    <property type="protein sequence ID" value="KAB2951157.1"/>
    <property type="molecule type" value="Genomic_DNA"/>
</dbReference>
<feature type="domain" description="Metallo-beta-lactamase" evidence="1">
    <location>
        <begin position="170"/>
        <end position="214"/>
    </location>
</feature>
<proteinExistence type="predicted"/>
<dbReference type="InterPro" id="IPR052159">
    <property type="entry name" value="Competence_DNA_uptake"/>
</dbReference>
<keyword evidence="2" id="KW-0378">Hydrolase</keyword>
<dbReference type="PANTHER" id="PTHR30619">
    <property type="entry name" value="DNA INTERNALIZATION/COMPETENCE PROTEIN COMEC/REC2"/>
    <property type="match status" value="1"/>
</dbReference>
<keyword evidence="3" id="KW-1185">Reference proteome</keyword>
<evidence type="ECO:0000313" key="3">
    <source>
        <dbReference type="Proteomes" id="UP000468766"/>
    </source>
</evidence>
<evidence type="ECO:0000259" key="1">
    <source>
        <dbReference type="Pfam" id="PF00753"/>
    </source>
</evidence>
<sequence>MNYSDLYFVNSIDGLDEVNGVKYMTLFKHQPIDYTHNIEENQKHFLPVTIVDSIKVNRVYEGQYVFYDTKNKEFLNGNNDVRARKEVIYNNILRHSLYSSNFEENSYTPEKVYDSKSVSTYHVYVGHGNLSIIVLNNSEIWVIDCSLYDFMDSYKNYTNNFEECIRYIKDKHKIGDIKISKLLFTHMHYDHFSGALYLIQNKYFAEGEIWLNLYFSWSSQNYNLLLTKLKSMGNKIKIINPIKSNGNNILEIVYPDKIIKKRGQKINTGEETVPGNKINNASVLYKLNFNKKSLLFPGDLETKGWEKINHSAVSNSSYYCISHHGSFNGHLLNSNTNTTLAQWYTGGTAILMGRHNAYPGIFDNRVLADFTGRIYLNDQNGINSNPKFIELDWMTGIVRYH</sequence>
<dbReference type="AlphaFoldDB" id="A0A6I0EU29"/>
<dbReference type="Pfam" id="PF00753">
    <property type="entry name" value="Lactamase_B"/>
    <property type="match status" value="1"/>
</dbReference>
<dbReference type="Gene3D" id="3.60.15.10">
    <property type="entry name" value="Ribonuclease Z/Hydroxyacylglutathione hydrolase-like"/>
    <property type="match status" value="1"/>
</dbReference>
<dbReference type="GO" id="GO:0016787">
    <property type="term" value="F:hydrolase activity"/>
    <property type="evidence" value="ECO:0007669"/>
    <property type="project" value="UniProtKB-KW"/>
</dbReference>
<dbReference type="OrthoDB" id="11380at2"/>
<reference evidence="2 3" key="1">
    <citation type="submission" date="2019-10" db="EMBL/GenBank/DDBJ databases">
        <title>Whole-genome sequence of the extremophile Heliorestis acidaminivorans DSM 24790.</title>
        <authorList>
            <person name="Kyndt J.A."/>
            <person name="Meyer T.E."/>
        </authorList>
    </citation>
    <scope>NUCLEOTIDE SEQUENCE [LARGE SCALE GENOMIC DNA]</scope>
    <source>
        <strain evidence="2 3">DSM 24790</strain>
    </source>
</reference>
<dbReference type="InterPro" id="IPR001279">
    <property type="entry name" value="Metallo-B-lactamas"/>
</dbReference>
<protein>
    <submittedName>
        <fullName evidence="2">MBL fold metallo-hydrolase</fullName>
    </submittedName>
</protein>
<dbReference type="Proteomes" id="UP000468766">
    <property type="component" value="Unassembled WGS sequence"/>
</dbReference>
<comment type="caution">
    <text evidence="2">The sequence shown here is derived from an EMBL/GenBank/DDBJ whole genome shotgun (WGS) entry which is preliminary data.</text>
</comment>
<accession>A0A6I0EU29</accession>
<dbReference type="RefSeq" id="WP_151621695.1">
    <property type="nucleotide sequence ID" value="NZ_WBXO01000014.1"/>
</dbReference>
<dbReference type="InterPro" id="IPR036866">
    <property type="entry name" value="RibonucZ/Hydroxyglut_hydro"/>
</dbReference>
<gene>
    <name evidence="2" type="ORF">F9B85_13200</name>
</gene>
<dbReference type="SUPFAM" id="SSF56281">
    <property type="entry name" value="Metallo-hydrolase/oxidoreductase"/>
    <property type="match status" value="1"/>
</dbReference>
<dbReference type="PANTHER" id="PTHR30619:SF1">
    <property type="entry name" value="RECOMBINATION PROTEIN 2"/>
    <property type="match status" value="1"/>
</dbReference>
<evidence type="ECO:0000313" key="2">
    <source>
        <dbReference type="EMBL" id="KAB2951157.1"/>
    </source>
</evidence>
<organism evidence="2 3">
    <name type="scientific">Heliorestis acidaminivorans</name>
    <dbReference type="NCBI Taxonomy" id="553427"/>
    <lineage>
        <taxon>Bacteria</taxon>
        <taxon>Bacillati</taxon>
        <taxon>Bacillota</taxon>
        <taxon>Clostridia</taxon>
        <taxon>Eubacteriales</taxon>
        <taxon>Heliobacteriaceae</taxon>
        <taxon>Heliorestis</taxon>
    </lineage>
</organism>